<feature type="region of interest" description="Disordered" evidence="1">
    <location>
        <begin position="265"/>
        <end position="288"/>
    </location>
</feature>
<organism evidence="3 4">
    <name type="scientific">Exiguobacterium indicum</name>
    <dbReference type="NCBI Taxonomy" id="296995"/>
    <lineage>
        <taxon>Bacteria</taxon>
        <taxon>Bacillati</taxon>
        <taxon>Bacillota</taxon>
        <taxon>Bacilli</taxon>
        <taxon>Bacillales</taxon>
        <taxon>Bacillales Family XII. Incertae Sedis</taxon>
        <taxon>Exiguobacterium</taxon>
    </lineage>
</organism>
<protein>
    <recommendedName>
        <fullName evidence="2">EH domain-containing protein</fullName>
    </recommendedName>
</protein>
<keyword evidence="4" id="KW-1185">Reference proteome</keyword>
<dbReference type="RefSeq" id="WP_336449706.1">
    <property type="nucleotide sequence ID" value="NZ_JBAWKY010000006.1"/>
</dbReference>
<feature type="domain" description="EH" evidence="2">
    <location>
        <begin position="344"/>
        <end position="388"/>
    </location>
</feature>
<dbReference type="InterPro" id="IPR000261">
    <property type="entry name" value="EH_dom"/>
</dbReference>
<dbReference type="Proteomes" id="UP001387110">
    <property type="component" value="Unassembled WGS sequence"/>
</dbReference>
<comment type="caution">
    <text evidence="3">The sequence shown here is derived from an EMBL/GenBank/DDBJ whole genome shotgun (WGS) entry which is preliminary data.</text>
</comment>
<evidence type="ECO:0000256" key="1">
    <source>
        <dbReference type="SAM" id="MobiDB-lite"/>
    </source>
</evidence>
<evidence type="ECO:0000313" key="4">
    <source>
        <dbReference type="Proteomes" id="UP001387110"/>
    </source>
</evidence>
<name>A0ABU8ELS7_9BACL</name>
<evidence type="ECO:0000313" key="3">
    <source>
        <dbReference type="EMBL" id="MEI4463863.1"/>
    </source>
</evidence>
<gene>
    <name evidence="3" type="ORF">SZL87_15665</name>
</gene>
<accession>A0ABU8ELS7</accession>
<dbReference type="EMBL" id="JBAWKY010000006">
    <property type="protein sequence ID" value="MEI4463863.1"/>
    <property type="molecule type" value="Genomic_DNA"/>
</dbReference>
<dbReference type="PROSITE" id="PS50031">
    <property type="entry name" value="EH"/>
    <property type="match status" value="1"/>
</dbReference>
<proteinExistence type="predicted"/>
<sequence length="672" mass="79244">MKLHEILTDEKRNTSKRQDRLSVKILKGMERREDAYYFSEYSRVNNRFVKIGVEMSGAARITIKSHPYILFEESLNLPGLFYMRPDADGEIGLNVCGRFLIEAFDSDDALLSQETLVVHPKSMSIDQYLLMQAEVRNLLIAFNTIPTTEDEDEERWVRRSTFPLREFQSLLDKFKDGLEDVLEAPAETLVSRQMLMRRESIKRWTPRTLIDSQNHEGRLKIKAQVTERSHHIPEHGMIRSMLDTIHAMIQQAHDVESINAKRLENELESRKTASEHTSNGTGTDRDVQLALRNKRDEVDRLLRESNGKVTSLDAMRSSLRVYRDEERVFDLPAEQIEETHLFIHDPRYNEVFESYERMLDLVPRITFEKQRFIDKMVKSPHLFEIWTLLQLYSECLRLRFLPEESITDRLFRHFDARKELCQVTVRFNHVMTKDSIHITYEPDIKLDDGKSRRPDYFITFINRRDTNKTRKPFMNHTLDAKYKPYGDRGFDKMLSRDLLRSCQRYLDDFSGMKFELASAALVHNDADADTHNWNVRLGDEMPYTYSHFNISPGRTNHLNSYMKRIIHQYNGDHGYCPSCGAMNSGIPYPQNNTPYKWTYICECQEVWVDNRCNRRFEKSAHRGMNGTRLLKYAHGNYNKQVEDNWDVHCQICNRSYHGNLHVTDQLGRRLEI</sequence>
<evidence type="ECO:0000259" key="2">
    <source>
        <dbReference type="PROSITE" id="PS50031"/>
    </source>
</evidence>
<reference evidence="3 4" key="1">
    <citation type="submission" date="2023-12" db="EMBL/GenBank/DDBJ databases">
        <authorList>
            <person name="Easwaran N."/>
            <person name="Lazarus H.P.S."/>
        </authorList>
    </citation>
    <scope>NUCLEOTIDE SEQUENCE [LARGE SCALE GENOMIC DNA]</scope>
    <source>
        <strain evidence="3 4">VIT-2023</strain>
    </source>
</reference>
<feature type="compositionally biased region" description="Basic and acidic residues" evidence="1">
    <location>
        <begin position="265"/>
        <end position="274"/>
    </location>
</feature>